<dbReference type="AlphaFoldDB" id="A0AAW0DU06"/>
<reference evidence="1 2" key="1">
    <citation type="submission" date="2024-01" db="EMBL/GenBank/DDBJ databases">
        <title>A draft genome for a cacao thread blight-causing isolate of Paramarasmius palmivorus.</title>
        <authorList>
            <person name="Baruah I.K."/>
            <person name="Bukari Y."/>
            <person name="Amoako-Attah I."/>
            <person name="Meinhardt L.W."/>
            <person name="Bailey B.A."/>
            <person name="Cohen S.P."/>
        </authorList>
    </citation>
    <scope>NUCLEOTIDE SEQUENCE [LARGE SCALE GENOMIC DNA]</scope>
    <source>
        <strain evidence="1 2">GH-12</strain>
    </source>
</reference>
<evidence type="ECO:0000313" key="1">
    <source>
        <dbReference type="EMBL" id="KAK7054819.1"/>
    </source>
</evidence>
<proteinExistence type="predicted"/>
<evidence type="ECO:0000313" key="2">
    <source>
        <dbReference type="Proteomes" id="UP001383192"/>
    </source>
</evidence>
<dbReference type="Proteomes" id="UP001383192">
    <property type="component" value="Unassembled WGS sequence"/>
</dbReference>
<dbReference type="SUPFAM" id="SSF52058">
    <property type="entry name" value="L domain-like"/>
    <property type="match status" value="1"/>
</dbReference>
<dbReference type="InterPro" id="IPR032675">
    <property type="entry name" value="LRR_dom_sf"/>
</dbReference>
<comment type="caution">
    <text evidence="1">The sequence shown here is derived from an EMBL/GenBank/DDBJ whole genome shotgun (WGS) entry which is preliminary data.</text>
</comment>
<keyword evidence="2" id="KW-1185">Reference proteome</keyword>
<dbReference type="Gene3D" id="3.80.10.10">
    <property type="entry name" value="Ribonuclease Inhibitor"/>
    <property type="match status" value="1"/>
</dbReference>
<dbReference type="EMBL" id="JAYKXP010000008">
    <property type="protein sequence ID" value="KAK7054819.1"/>
    <property type="molecule type" value="Genomic_DNA"/>
</dbReference>
<accession>A0AAW0DU06</accession>
<protein>
    <submittedName>
        <fullName evidence="1">Uncharacterized protein</fullName>
    </submittedName>
</protein>
<organism evidence="1 2">
    <name type="scientific">Paramarasmius palmivorus</name>
    <dbReference type="NCBI Taxonomy" id="297713"/>
    <lineage>
        <taxon>Eukaryota</taxon>
        <taxon>Fungi</taxon>
        <taxon>Dikarya</taxon>
        <taxon>Basidiomycota</taxon>
        <taxon>Agaricomycotina</taxon>
        <taxon>Agaricomycetes</taxon>
        <taxon>Agaricomycetidae</taxon>
        <taxon>Agaricales</taxon>
        <taxon>Marasmiineae</taxon>
        <taxon>Marasmiaceae</taxon>
        <taxon>Paramarasmius</taxon>
    </lineage>
</organism>
<name>A0AAW0DU06_9AGAR</name>
<sequence length="316" mass="35421">MEFHDDSLPPPYASVFGRIQGRIPLLRHIDIGCDAEDLLSDAPALSSFTNYLVGIPQLPFEQLTRLHIRYCNIRSNLDEVLRLCQNVQRLELEGILEDPVDEDPPTFQVISGKTETLKVTSNTEDALAYSTGLLLPQLTTIELVGVYVMHRRQYPTWETWDDISFFQQPFRITSLHIESLPISDTQIIGILACLPALRQLCVHDLGPKLDAVGESSPNLTVTPSFFQHLIISPAAEHTIPRLTRLILKAGYEGFDAAGLVDMVSSRWNPRDATVDCLRFVELRLIGEDENELPTELLALEPLKTGGLQVIASVVRW</sequence>
<gene>
    <name evidence="1" type="ORF">VNI00_003282</name>
</gene>